<gene>
    <name evidence="1" type="ORF">TIS948_LOCUS31901</name>
    <name evidence="2" type="ORF">UJA718_LOCUS25320</name>
</gene>
<keyword evidence="3" id="KW-1185">Reference proteome</keyword>
<feature type="non-terminal residue" evidence="2">
    <location>
        <position position="40"/>
    </location>
</feature>
<protein>
    <submittedName>
        <fullName evidence="2">Uncharacterized protein</fullName>
    </submittedName>
</protein>
<dbReference type="EMBL" id="CAJOBP010006155">
    <property type="protein sequence ID" value="CAF4486371.1"/>
    <property type="molecule type" value="Genomic_DNA"/>
</dbReference>
<organism evidence="2 3">
    <name type="scientific">Rotaria socialis</name>
    <dbReference type="NCBI Taxonomy" id="392032"/>
    <lineage>
        <taxon>Eukaryota</taxon>
        <taxon>Metazoa</taxon>
        <taxon>Spiralia</taxon>
        <taxon>Gnathifera</taxon>
        <taxon>Rotifera</taxon>
        <taxon>Eurotatoria</taxon>
        <taxon>Bdelloidea</taxon>
        <taxon>Philodinida</taxon>
        <taxon>Philodinidae</taxon>
        <taxon>Rotaria</taxon>
    </lineage>
</organism>
<dbReference type="AlphaFoldDB" id="A0A820UL05"/>
<proteinExistence type="predicted"/>
<dbReference type="Proteomes" id="UP000663825">
    <property type="component" value="Unassembled WGS sequence"/>
</dbReference>
<reference evidence="2" key="1">
    <citation type="submission" date="2021-02" db="EMBL/GenBank/DDBJ databases">
        <authorList>
            <person name="Nowell W R."/>
        </authorList>
    </citation>
    <scope>NUCLEOTIDE SEQUENCE</scope>
</reference>
<name>A0A820UL05_9BILA</name>
<dbReference type="Proteomes" id="UP000663873">
    <property type="component" value="Unassembled WGS sequence"/>
</dbReference>
<comment type="caution">
    <text evidence="2">The sequence shown here is derived from an EMBL/GenBank/DDBJ whole genome shotgun (WGS) entry which is preliminary data.</text>
</comment>
<evidence type="ECO:0000313" key="2">
    <source>
        <dbReference type="EMBL" id="CAF4486371.1"/>
    </source>
</evidence>
<sequence>MHSLIQNQLTARKCSPMIKYSWYSSGYLQNDPGQFENVQE</sequence>
<evidence type="ECO:0000313" key="1">
    <source>
        <dbReference type="EMBL" id="CAF3450579.1"/>
    </source>
</evidence>
<dbReference type="EMBL" id="CAJNXB010005821">
    <property type="protein sequence ID" value="CAF3450579.1"/>
    <property type="molecule type" value="Genomic_DNA"/>
</dbReference>
<evidence type="ECO:0000313" key="3">
    <source>
        <dbReference type="Proteomes" id="UP000663873"/>
    </source>
</evidence>
<accession>A0A820UL05</accession>